<comment type="caution">
    <text evidence="3">The sequence shown here is derived from an EMBL/GenBank/DDBJ whole genome shotgun (WGS) entry which is preliminary data.</text>
</comment>
<dbReference type="SUPFAM" id="SSF51735">
    <property type="entry name" value="NAD(P)-binding Rossmann-fold domains"/>
    <property type="match status" value="1"/>
</dbReference>
<comment type="similarity">
    <text evidence="1">Belongs to the short-chain dehydrogenases/reductases (SDR) family.</text>
</comment>
<organism evidence="3 4">
    <name type="scientific">Apiospora phragmitis</name>
    <dbReference type="NCBI Taxonomy" id="2905665"/>
    <lineage>
        <taxon>Eukaryota</taxon>
        <taxon>Fungi</taxon>
        <taxon>Dikarya</taxon>
        <taxon>Ascomycota</taxon>
        <taxon>Pezizomycotina</taxon>
        <taxon>Sordariomycetes</taxon>
        <taxon>Xylariomycetidae</taxon>
        <taxon>Amphisphaeriales</taxon>
        <taxon>Apiosporaceae</taxon>
        <taxon>Apiospora</taxon>
    </lineage>
</organism>
<evidence type="ECO:0000256" key="2">
    <source>
        <dbReference type="ARBA" id="ARBA00023002"/>
    </source>
</evidence>
<dbReference type="PANTHER" id="PTHR42901:SF1">
    <property type="entry name" value="ALCOHOL DEHYDROGENASE"/>
    <property type="match status" value="1"/>
</dbReference>
<proteinExistence type="inferred from homology"/>
<protein>
    <submittedName>
        <fullName evidence="3">Short chain dehydrogenase</fullName>
    </submittedName>
</protein>
<evidence type="ECO:0000313" key="4">
    <source>
        <dbReference type="Proteomes" id="UP001480595"/>
    </source>
</evidence>
<dbReference type="InterPro" id="IPR036291">
    <property type="entry name" value="NAD(P)-bd_dom_sf"/>
</dbReference>
<accession>A0ABR1VSA7</accession>
<dbReference type="CDD" id="cd05233">
    <property type="entry name" value="SDR_c"/>
    <property type="match status" value="1"/>
</dbReference>
<dbReference type="GeneID" id="92089514"/>
<sequence>MQPPLSILDAHSKEKPWHNDVYPAIDYTNEKVSHQGETVVITGAGSGLGRETALAYAKAGAKILVLTGRNATNLSETATQVTNVSPNVQVKTVAADVTDESAVKQIVDAVDGTWHVLMHGAGHMAAPAPVVQTDDVADYWRAYEVNVKSTVLLAKYLFPKAATGASVVTVPGGAVVFPAAVTAGLSGYLVSKLALIKTVEYLAVENPELNVTAVHPGMVDTAMFRASGATPDKPMVHMDTPKLFAGFCLWVTRPEAKFLSGRMVWANWDVDELKGKEEEITSKNLLTYVWGGFPFA</sequence>
<name>A0ABR1VSA7_9PEZI</name>
<dbReference type="Pfam" id="PF00106">
    <property type="entry name" value="adh_short"/>
    <property type="match status" value="1"/>
</dbReference>
<keyword evidence="4" id="KW-1185">Reference proteome</keyword>
<keyword evidence="2" id="KW-0560">Oxidoreductase</keyword>
<dbReference type="Proteomes" id="UP001480595">
    <property type="component" value="Unassembled WGS sequence"/>
</dbReference>
<evidence type="ECO:0000313" key="3">
    <source>
        <dbReference type="EMBL" id="KAK8074143.1"/>
    </source>
</evidence>
<evidence type="ECO:0000256" key="1">
    <source>
        <dbReference type="ARBA" id="ARBA00006484"/>
    </source>
</evidence>
<dbReference type="PANTHER" id="PTHR42901">
    <property type="entry name" value="ALCOHOL DEHYDROGENASE"/>
    <property type="match status" value="1"/>
</dbReference>
<gene>
    <name evidence="3" type="ORF">PG994_005042</name>
</gene>
<dbReference type="EMBL" id="JAQQWL010000005">
    <property type="protein sequence ID" value="KAK8074143.1"/>
    <property type="molecule type" value="Genomic_DNA"/>
</dbReference>
<dbReference type="RefSeq" id="XP_066718618.1">
    <property type="nucleotide sequence ID" value="XM_066856451.1"/>
</dbReference>
<dbReference type="Gene3D" id="3.40.50.720">
    <property type="entry name" value="NAD(P)-binding Rossmann-like Domain"/>
    <property type="match status" value="1"/>
</dbReference>
<dbReference type="InterPro" id="IPR002347">
    <property type="entry name" value="SDR_fam"/>
</dbReference>
<dbReference type="PRINTS" id="PR00081">
    <property type="entry name" value="GDHRDH"/>
</dbReference>
<reference evidence="3 4" key="1">
    <citation type="submission" date="2023-01" db="EMBL/GenBank/DDBJ databases">
        <title>Analysis of 21 Apiospora genomes using comparative genomics revels a genus with tremendous synthesis potential of carbohydrate active enzymes and secondary metabolites.</title>
        <authorList>
            <person name="Sorensen T."/>
        </authorList>
    </citation>
    <scope>NUCLEOTIDE SEQUENCE [LARGE SCALE GENOMIC DNA]</scope>
    <source>
        <strain evidence="3 4">CBS 135458</strain>
    </source>
</reference>